<dbReference type="EMBL" id="JACHWP010000019">
    <property type="protein sequence ID" value="MBB3023966.1"/>
    <property type="molecule type" value="Genomic_DNA"/>
</dbReference>
<keyword evidence="3" id="KW-1185">Reference proteome</keyword>
<evidence type="ECO:0000313" key="2">
    <source>
        <dbReference type="EMBL" id="MBB3023966.1"/>
    </source>
</evidence>
<sequence>MKKLMELPAGSVLLGAIAVSLAAPFHCHRVW</sequence>
<organism evidence="1 3">
    <name type="scientific">Helcobacillus massiliensis</name>
    <dbReference type="NCBI Taxonomy" id="521392"/>
    <lineage>
        <taxon>Bacteria</taxon>
        <taxon>Bacillati</taxon>
        <taxon>Actinomycetota</taxon>
        <taxon>Actinomycetes</taxon>
        <taxon>Micrococcales</taxon>
        <taxon>Dermabacteraceae</taxon>
        <taxon>Helcobacillus</taxon>
    </lineage>
</organism>
<dbReference type="EMBL" id="JACHWP010000004">
    <property type="protein sequence ID" value="MBB3023374.1"/>
    <property type="molecule type" value="Genomic_DNA"/>
</dbReference>
<name>A0A839QST8_9MICO</name>
<dbReference type="Proteomes" id="UP000568050">
    <property type="component" value="Unassembled WGS sequence"/>
</dbReference>
<proteinExistence type="predicted"/>
<evidence type="ECO:0000313" key="3">
    <source>
        <dbReference type="Proteomes" id="UP000568050"/>
    </source>
</evidence>
<dbReference type="AlphaFoldDB" id="A0A839QST8"/>
<accession>A0A839QST8</accession>
<evidence type="ECO:0000313" key="1">
    <source>
        <dbReference type="EMBL" id="MBB3023374.1"/>
    </source>
</evidence>
<protein>
    <submittedName>
        <fullName evidence="1">Uncharacterized protein</fullName>
    </submittedName>
</protein>
<comment type="caution">
    <text evidence="1">The sequence shown here is derived from an EMBL/GenBank/DDBJ whole genome shotgun (WGS) entry which is preliminary data.</text>
</comment>
<gene>
    <name evidence="1" type="ORF">FHX50_001666</name>
    <name evidence="2" type="ORF">FHX50_002273</name>
</gene>
<reference evidence="1 3" key="1">
    <citation type="submission" date="2020-08" db="EMBL/GenBank/DDBJ databases">
        <title>Sequencing the genomes of 1000 actinobacteria strains.</title>
        <authorList>
            <person name="Klenk H.-P."/>
        </authorList>
    </citation>
    <scope>NUCLEOTIDE SEQUENCE [LARGE SCALE GENOMIC DNA]</scope>
    <source>
        <strain evidence="1 3">DSM 23040</strain>
    </source>
</reference>